<evidence type="ECO:0000259" key="10">
    <source>
        <dbReference type="Pfam" id="PF08245"/>
    </source>
</evidence>
<dbReference type="PANTHER" id="PTHR43692">
    <property type="entry name" value="UDP-N-ACETYLMURAMOYLALANINE--D-GLUTAMATE LIGASE"/>
    <property type="match status" value="1"/>
</dbReference>
<evidence type="ECO:0000256" key="6">
    <source>
        <dbReference type="ARBA" id="ARBA00022840"/>
    </source>
</evidence>
<dbReference type="SUPFAM" id="SSF53244">
    <property type="entry name" value="MurD-like peptide ligases, peptide-binding domain"/>
    <property type="match status" value="1"/>
</dbReference>
<dbReference type="Proteomes" id="UP001497045">
    <property type="component" value="Unassembled WGS sequence"/>
</dbReference>
<accession>A0ABU9IAV8</accession>
<dbReference type="InterPro" id="IPR004101">
    <property type="entry name" value="Mur_ligase_C"/>
</dbReference>
<sequence length="472" mass="50314">MITAKVFSGKNYCVLGLARSGMATAEALLASGARVTAWDRREEPRAELEGRATIADPLEIDLSGFDGIVVSPGVPLNTHPIAAKAREAGVPVIGDIELFAMARPELPPHKVVGITGTNGKSTTTALVHHICKTAGLPTTMGGNIGLPILAQDPLPEGGVYVLELSSYQIDLTYSLDCDVAVLLNITPDHLDRYDDFRAYAASKMRLFGMQTFPHTAIITSEASRQPAIDRGWFTDLQLNRLVAADWDEPGYLGSAVFDGRAFDEGEEFSNQSYWPSLQGPHNAQNAGAAICACSNLGLSLQQIDEGLRTYPGLPHRMERLGEAHGVLFVNDSKATNPASTAPALAAYPPEEGQGPRVHWICGGLAKDDNLDDCAPHFGNVACAYTIGEAGPMFADLLEPYMAVERCELLAEAVSRAVAAATPGDVILFSPACASFDQFRDYEARGDSFRELAAQIGCNASPAECGFDTRSAA</sequence>
<dbReference type="HAMAP" id="MF_00639">
    <property type="entry name" value="MurD"/>
    <property type="match status" value="1"/>
</dbReference>
<comment type="pathway">
    <text evidence="2 7 8">Cell wall biogenesis; peptidoglycan biosynthesis.</text>
</comment>
<reference evidence="11 12" key="1">
    <citation type="submission" date="2024-04" db="EMBL/GenBank/DDBJ databases">
        <title>Aurantiacibacter sp. DGU6 16S ribosomal RNA gene Genome sequencing and assembly.</title>
        <authorList>
            <person name="Park S."/>
        </authorList>
    </citation>
    <scope>NUCLEOTIDE SEQUENCE [LARGE SCALE GENOMIC DNA]</scope>
    <source>
        <strain evidence="11 12">DGU6</strain>
    </source>
</reference>
<dbReference type="Gene3D" id="3.90.190.20">
    <property type="entry name" value="Mur ligase, C-terminal domain"/>
    <property type="match status" value="1"/>
</dbReference>
<dbReference type="Pfam" id="PF02875">
    <property type="entry name" value="Mur_ligase_C"/>
    <property type="match status" value="1"/>
</dbReference>
<dbReference type="InterPro" id="IPR005762">
    <property type="entry name" value="MurD"/>
</dbReference>
<keyword evidence="7 8" id="KW-0131">Cell cycle</keyword>
<comment type="subcellular location">
    <subcellularLocation>
        <location evidence="1 7 8">Cytoplasm</location>
    </subcellularLocation>
</comment>
<evidence type="ECO:0000259" key="9">
    <source>
        <dbReference type="Pfam" id="PF02875"/>
    </source>
</evidence>
<keyword evidence="4 7" id="KW-0436">Ligase</keyword>
<dbReference type="InterPro" id="IPR036565">
    <property type="entry name" value="Mur-like_cat_sf"/>
</dbReference>
<protein>
    <recommendedName>
        <fullName evidence="7 8">UDP-N-acetylmuramoylalanine--D-glutamate ligase</fullName>
        <ecNumber evidence="7 8">6.3.2.9</ecNumber>
    </recommendedName>
    <alternativeName>
        <fullName evidence="7">D-glutamic acid-adding enzyme</fullName>
    </alternativeName>
    <alternativeName>
        <fullName evidence="7">UDP-N-acetylmuramoyl-L-alanyl-D-glutamate synthetase</fullName>
    </alternativeName>
</protein>
<dbReference type="SUPFAM" id="SSF53623">
    <property type="entry name" value="MurD-like peptide ligases, catalytic domain"/>
    <property type="match status" value="1"/>
</dbReference>
<dbReference type="SUPFAM" id="SSF51984">
    <property type="entry name" value="MurCD N-terminal domain"/>
    <property type="match status" value="1"/>
</dbReference>
<dbReference type="Pfam" id="PF21799">
    <property type="entry name" value="MurD-like_N"/>
    <property type="match status" value="1"/>
</dbReference>
<evidence type="ECO:0000313" key="11">
    <source>
        <dbReference type="EMBL" id="MEL1249528.1"/>
    </source>
</evidence>
<keyword evidence="7 8" id="KW-0961">Cell wall biogenesis/degradation</keyword>
<evidence type="ECO:0000256" key="8">
    <source>
        <dbReference type="RuleBase" id="RU003664"/>
    </source>
</evidence>
<keyword evidence="6 7" id="KW-0067">ATP-binding</keyword>
<keyword evidence="7 8" id="KW-0132">Cell division</keyword>
<dbReference type="Gene3D" id="3.40.1190.10">
    <property type="entry name" value="Mur-like, catalytic domain"/>
    <property type="match status" value="1"/>
</dbReference>
<dbReference type="RefSeq" id="WP_341672062.1">
    <property type="nucleotide sequence ID" value="NZ_JBBYHV010000001.1"/>
</dbReference>
<evidence type="ECO:0000256" key="1">
    <source>
        <dbReference type="ARBA" id="ARBA00004496"/>
    </source>
</evidence>
<name>A0ABU9IAV8_9SPHN</name>
<feature type="domain" description="Mur ligase central" evidence="10">
    <location>
        <begin position="114"/>
        <end position="292"/>
    </location>
</feature>
<evidence type="ECO:0000313" key="12">
    <source>
        <dbReference type="Proteomes" id="UP001497045"/>
    </source>
</evidence>
<comment type="caution">
    <text evidence="11">The sequence shown here is derived from an EMBL/GenBank/DDBJ whole genome shotgun (WGS) entry which is preliminary data.</text>
</comment>
<comment type="similarity">
    <text evidence="7">Belongs to the MurCDEF family.</text>
</comment>
<gene>
    <name evidence="7 11" type="primary">murD</name>
    <name evidence="11" type="ORF">AAEO60_02460</name>
</gene>
<dbReference type="PANTHER" id="PTHR43692:SF1">
    <property type="entry name" value="UDP-N-ACETYLMURAMOYLALANINE--D-GLUTAMATE LIGASE"/>
    <property type="match status" value="1"/>
</dbReference>
<organism evidence="11 12">
    <name type="scientific">Aurantiacibacter gilvus</name>
    <dbReference type="NCBI Taxonomy" id="3139141"/>
    <lineage>
        <taxon>Bacteria</taxon>
        <taxon>Pseudomonadati</taxon>
        <taxon>Pseudomonadota</taxon>
        <taxon>Alphaproteobacteria</taxon>
        <taxon>Sphingomonadales</taxon>
        <taxon>Erythrobacteraceae</taxon>
        <taxon>Aurantiacibacter</taxon>
    </lineage>
</organism>
<evidence type="ECO:0000256" key="4">
    <source>
        <dbReference type="ARBA" id="ARBA00022598"/>
    </source>
</evidence>
<feature type="domain" description="Mur ligase C-terminal" evidence="9">
    <location>
        <begin position="315"/>
        <end position="432"/>
    </location>
</feature>
<dbReference type="InterPro" id="IPR036615">
    <property type="entry name" value="Mur_ligase_C_dom_sf"/>
</dbReference>
<dbReference type="GO" id="GO:0008764">
    <property type="term" value="F:UDP-N-acetylmuramoylalanine-D-glutamate ligase activity"/>
    <property type="evidence" value="ECO:0007669"/>
    <property type="project" value="UniProtKB-EC"/>
</dbReference>
<keyword evidence="7 8" id="KW-0133">Cell shape</keyword>
<dbReference type="NCBIfam" id="TIGR01087">
    <property type="entry name" value="murD"/>
    <property type="match status" value="1"/>
</dbReference>
<evidence type="ECO:0000256" key="7">
    <source>
        <dbReference type="HAMAP-Rule" id="MF_00639"/>
    </source>
</evidence>
<keyword evidence="5 7" id="KW-0547">Nucleotide-binding</keyword>
<comment type="function">
    <text evidence="7 8">Cell wall formation. Catalyzes the addition of glutamate to the nucleotide precursor UDP-N-acetylmuramoyl-L-alanine (UMA).</text>
</comment>
<dbReference type="EMBL" id="JBBYHV010000001">
    <property type="protein sequence ID" value="MEL1249528.1"/>
    <property type="molecule type" value="Genomic_DNA"/>
</dbReference>
<keyword evidence="7 8" id="KW-0573">Peptidoglycan synthesis</keyword>
<dbReference type="Pfam" id="PF08245">
    <property type="entry name" value="Mur_ligase_M"/>
    <property type="match status" value="1"/>
</dbReference>
<comment type="catalytic activity">
    <reaction evidence="7 8">
        <text>UDP-N-acetyl-alpha-D-muramoyl-L-alanine + D-glutamate + ATP = UDP-N-acetyl-alpha-D-muramoyl-L-alanyl-D-glutamate + ADP + phosphate + H(+)</text>
        <dbReference type="Rhea" id="RHEA:16429"/>
        <dbReference type="ChEBI" id="CHEBI:15378"/>
        <dbReference type="ChEBI" id="CHEBI:29986"/>
        <dbReference type="ChEBI" id="CHEBI:30616"/>
        <dbReference type="ChEBI" id="CHEBI:43474"/>
        <dbReference type="ChEBI" id="CHEBI:83898"/>
        <dbReference type="ChEBI" id="CHEBI:83900"/>
        <dbReference type="ChEBI" id="CHEBI:456216"/>
        <dbReference type="EC" id="6.3.2.9"/>
    </reaction>
</comment>
<keyword evidence="12" id="KW-1185">Reference proteome</keyword>
<evidence type="ECO:0000256" key="5">
    <source>
        <dbReference type="ARBA" id="ARBA00022741"/>
    </source>
</evidence>
<dbReference type="EC" id="6.3.2.9" evidence="7 8"/>
<dbReference type="Gene3D" id="3.40.50.720">
    <property type="entry name" value="NAD(P)-binding Rossmann-like Domain"/>
    <property type="match status" value="1"/>
</dbReference>
<evidence type="ECO:0000256" key="3">
    <source>
        <dbReference type="ARBA" id="ARBA00022490"/>
    </source>
</evidence>
<proteinExistence type="inferred from homology"/>
<evidence type="ECO:0000256" key="2">
    <source>
        <dbReference type="ARBA" id="ARBA00004752"/>
    </source>
</evidence>
<keyword evidence="3 7" id="KW-0963">Cytoplasm</keyword>
<dbReference type="InterPro" id="IPR013221">
    <property type="entry name" value="Mur_ligase_cen"/>
</dbReference>
<feature type="binding site" evidence="7">
    <location>
        <begin position="116"/>
        <end position="122"/>
    </location>
    <ligand>
        <name>ATP</name>
        <dbReference type="ChEBI" id="CHEBI:30616"/>
    </ligand>
</feature>